<dbReference type="Gene3D" id="3.40.50.1820">
    <property type="entry name" value="alpha/beta hydrolase"/>
    <property type="match status" value="1"/>
</dbReference>
<dbReference type="GeneID" id="28978606"/>
<comment type="similarity">
    <text evidence="2">Belongs to the AB hydrolase superfamily. Epoxide hydrolase family.</text>
</comment>
<dbReference type="AlphaFoldDB" id="A0A0P9GH49"/>
<dbReference type="PRINTS" id="PR00412">
    <property type="entry name" value="EPOXHYDRLASE"/>
</dbReference>
<dbReference type="SUPFAM" id="SSF53474">
    <property type="entry name" value="alpha/beta-Hydrolases"/>
    <property type="match status" value="1"/>
</dbReference>
<protein>
    <recommendedName>
        <fullName evidence="3">AB hydrolase-1 domain-containing protein</fullName>
    </recommendedName>
</protein>
<organism evidence="4 5">
    <name type="scientific">Rhodotorula graminis (strain WP1)</name>
    <dbReference type="NCBI Taxonomy" id="578459"/>
    <lineage>
        <taxon>Eukaryota</taxon>
        <taxon>Fungi</taxon>
        <taxon>Dikarya</taxon>
        <taxon>Basidiomycota</taxon>
        <taxon>Pucciniomycotina</taxon>
        <taxon>Microbotryomycetes</taxon>
        <taxon>Sporidiobolales</taxon>
        <taxon>Sporidiobolaceae</taxon>
        <taxon>Rhodotorula</taxon>
    </lineage>
</organism>
<dbReference type="OrthoDB" id="6431331at2759"/>
<dbReference type="STRING" id="578459.A0A0P9GH49"/>
<dbReference type="OMA" id="RGARICH"/>
<feature type="domain" description="AB hydrolase-1" evidence="3">
    <location>
        <begin position="44"/>
        <end position="152"/>
    </location>
</feature>
<evidence type="ECO:0000313" key="5">
    <source>
        <dbReference type="Proteomes" id="UP000053890"/>
    </source>
</evidence>
<dbReference type="GO" id="GO:0016787">
    <property type="term" value="F:hydrolase activity"/>
    <property type="evidence" value="ECO:0007669"/>
    <property type="project" value="UniProtKB-KW"/>
</dbReference>
<accession>A0A0P9GH49</accession>
<evidence type="ECO:0000259" key="3">
    <source>
        <dbReference type="Pfam" id="PF00561"/>
    </source>
</evidence>
<sequence length="359" mass="39891">MSQFPPSFKPVEHSIPHSCAPDDLPPSSLFALASSPPSSGSDKPVLVLLHGYPQTHTLWQPVSAWLDANTDIFARYRVLVPDLPGYGKSRKAVSPDGSHEANSKREMGKDILALVDAVWPADRPKVVLVAHDRGARVAYRLAKDSPDRVVGLNVQDIVPTAEQFKRFTYDHHRHLATFGYYHWIFLATPAPMAEMLLLSTPDIAPQYARYSISSWTGPAFRSSTHKLSTPYGDVASPNYAVDLMDSWCHQYRDPDVVRGSLEDYRAGATIDLDHDEADGEPDGEGLRVKCPLLALWCAGLERAAAPGEDVKRTWEARGPREEGRTRAKRVDTEGVGHFLPVEAPEEVGKEVSEWIERFF</sequence>
<dbReference type="Pfam" id="PF00561">
    <property type="entry name" value="Abhydrolase_1"/>
    <property type="match status" value="1"/>
</dbReference>
<dbReference type="InterPro" id="IPR029058">
    <property type="entry name" value="AB_hydrolase_fold"/>
</dbReference>
<dbReference type="PANTHER" id="PTHR43329">
    <property type="entry name" value="EPOXIDE HYDROLASE"/>
    <property type="match status" value="1"/>
</dbReference>
<keyword evidence="5" id="KW-1185">Reference proteome</keyword>
<reference evidence="4 5" key="1">
    <citation type="journal article" date="2015" name="Front. Microbiol.">
        <title>Genome sequence of the plant growth promoting endophytic yeast Rhodotorula graminis WP1.</title>
        <authorList>
            <person name="Firrincieli A."/>
            <person name="Otillar R."/>
            <person name="Salamov A."/>
            <person name="Schmutz J."/>
            <person name="Khan Z."/>
            <person name="Redman R.S."/>
            <person name="Fleck N.D."/>
            <person name="Lindquist E."/>
            <person name="Grigoriev I.V."/>
            <person name="Doty S.L."/>
        </authorList>
    </citation>
    <scope>NUCLEOTIDE SEQUENCE [LARGE SCALE GENOMIC DNA]</scope>
    <source>
        <strain evidence="4 5">WP1</strain>
    </source>
</reference>
<name>A0A0P9GH49_RHOGW</name>
<evidence type="ECO:0000256" key="2">
    <source>
        <dbReference type="ARBA" id="ARBA00038334"/>
    </source>
</evidence>
<dbReference type="EMBL" id="KQ474088">
    <property type="protein sequence ID" value="KPV72242.1"/>
    <property type="molecule type" value="Genomic_DNA"/>
</dbReference>
<gene>
    <name evidence="4" type="ORF">RHOBADRAFT_56055</name>
</gene>
<evidence type="ECO:0000313" key="4">
    <source>
        <dbReference type="EMBL" id="KPV72242.1"/>
    </source>
</evidence>
<dbReference type="InterPro" id="IPR000639">
    <property type="entry name" value="Epox_hydrolase-like"/>
</dbReference>
<dbReference type="InterPro" id="IPR000073">
    <property type="entry name" value="AB_hydrolase_1"/>
</dbReference>
<keyword evidence="1" id="KW-0378">Hydrolase</keyword>
<dbReference type="Proteomes" id="UP000053890">
    <property type="component" value="Unassembled WGS sequence"/>
</dbReference>
<dbReference type="RefSeq" id="XP_018268291.1">
    <property type="nucleotide sequence ID" value="XM_018418158.1"/>
</dbReference>
<evidence type="ECO:0000256" key="1">
    <source>
        <dbReference type="ARBA" id="ARBA00022801"/>
    </source>
</evidence>
<proteinExistence type="inferred from homology"/>